<dbReference type="GO" id="GO:0005686">
    <property type="term" value="C:U2 snRNP"/>
    <property type="evidence" value="ECO:0007669"/>
    <property type="project" value="EnsemblFungi"/>
</dbReference>
<comment type="subcellular location">
    <subcellularLocation>
        <location evidence="1">Nucleus</location>
    </subcellularLocation>
</comment>
<dbReference type="AlphaFoldDB" id="G0WCG3"/>
<dbReference type="FunFam" id="3.80.10.10:FF:000629">
    <property type="entry name" value="U2 snRNP component"/>
    <property type="match status" value="1"/>
</dbReference>
<dbReference type="KEGG" id="ndi:NDAI_0F01550"/>
<evidence type="ECO:0000256" key="9">
    <source>
        <dbReference type="ARBA" id="ARBA00024238"/>
    </source>
</evidence>
<dbReference type="GO" id="GO:0071004">
    <property type="term" value="C:U2-type prespliceosome"/>
    <property type="evidence" value="ECO:0007669"/>
    <property type="project" value="EnsemblFungi"/>
</dbReference>
<dbReference type="PANTHER" id="PTHR10552:SF6">
    <property type="entry name" value="U2 SMALL NUCLEAR RIBONUCLEOPROTEIN A"/>
    <property type="match status" value="1"/>
</dbReference>
<keyword evidence="2" id="KW-0433">Leucine-rich repeat</keyword>
<evidence type="ECO:0000313" key="11">
    <source>
        <dbReference type="Proteomes" id="UP000000689"/>
    </source>
</evidence>
<gene>
    <name evidence="10" type="primary">NDAI0F01550</name>
    <name evidence="10" type="ordered locus">NDAI_0F01550</name>
</gene>
<dbReference type="Pfam" id="PF14580">
    <property type="entry name" value="LRR_9"/>
    <property type="match status" value="1"/>
</dbReference>
<evidence type="ECO:0000256" key="2">
    <source>
        <dbReference type="ARBA" id="ARBA00022614"/>
    </source>
</evidence>
<dbReference type="PROSITE" id="PS51450">
    <property type="entry name" value="LRR"/>
    <property type="match status" value="1"/>
</dbReference>
<evidence type="ECO:0000256" key="5">
    <source>
        <dbReference type="ARBA" id="ARBA00022737"/>
    </source>
</evidence>
<dbReference type="GeneID" id="11499213"/>
<keyword evidence="11" id="KW-1185">Reference proteome</keyword>
<dbReference type="STRING" id="1071378.G0WCG3"/>
<evidence type="ECO:0000256" key="3">
    <source>
        <dbReference type="ARBA" id="ARBA00022664"/>
    </source>
</evidence>
<dbReference type="RefSeq" id="XP_003670717.1">
    <property type="nucleotide sequence ID" value="XM_003670669.1"/>
</dbReference>
<keyword evidence="7" id="KW-0539">Nucleus</keyword>
<evidence type="ECO:0000256" key="7">
    <source>
        <dbReference type="ARBA" id="ARBA00023242"/>
    </source>
</evidence>
<keyword evidence="5" id="KW-0677">Repeat</keyword>
<dbReference type="InterPro" id="IPR044640">
    <property type="entry name" value="RU2A"/>
</dbReference>
<dbReference type="Proteomes" id="UP000000689">
    <property type="component" value="Chromosome 6"/>
</dbReference>
<evidence type="ECO:0000313" key="10">
    <source>
        <dbReference type="EMBL" id="CCD25474.1"/>
    </source>
</evidence>
<dbReference type="GO" id="GO:0000974">
    <property type="term" value="C:Prp19 complex"/>
    <property type="evidence" value="ECO:0007669"/>
    <property type="project" value="EnsemblFungi"/>
</dbReference>
<evidence type="ECO:0000256" key="8">
    <source>
        <dbReference type="ARBA" id="ARBA00024196"/>
    </source>
</evidence>
<organism evidence="10 11">
    <name type="scientific">Naumovozyma dairenensis (strain ATCC 10597 / BCRC 20456 / CBS 421 / NBRC 0211 / NRRL Y-12639)</name>
    <name type="common">Saccharomyces dairenensis</name>
    <dbReference type="NCBI Taxonomy" id="1071378"/>
    <lineage>
        <taxon>Eukaryota</taxon>
        <taxon>Fungi</taxon>
        <taxon>Dikarya</taxon>
        <taxon>Ascomycota</taxon>
        <taxon>Saccharomycotina</taxon>
        <taxon>Saccharomycetes</taxon>
        <taxon>Saccharomycetales</taxon>
        <taxon>Saccharomycetaceae</taxon>
        <taxon>Naumovozyma</taxon>
    </lineage>
</organism>
<name>G0WCG3_NAUDC</name>
<dbReference type="GO" id="GO:0030620">
    <property type="term" value="F:U2 snRNA binding"/>
    <property type="evidence" value="ECO:0007669"/>
    <property type="project" value="InterPro"/>
</dbReference>
<keyword evidence="3" id="KW-0507">mRNA processing</keyword>
<dbReference type="eggNOG" id="KOG1644">
    <property type="taxonomic scope" value="Eukaryota"/>
</dbReference>
<sequence>MKFTPSLIIDAPSYQVDHFDGRYDTDKCVILRDLQLETDSESMPSSLKQLSPSTNVLDLTNNDLFNIPWNVKNFKWLHTLLLSRNRIINIDGSLLPCNLENLVLANNGISELQELDGLSKAPKSLKNLTLKGNPICHLNGYREYVLKLLPNLMTLDFTRVTPEERKEILKINKEAKKIGGDLATATTTKHKERLTNRISKNGRQNRDKSIEMMTLVVSKMTDEKKKELKKQLAEATSLDEIARLEKILSGGV</sequence>
<evidence type="ECO:0000256" key="1">
    <source>
        <dbReference type="ARBA" id="ARBA00004123"/>
    </source>
</evidence>
<reference evidence="10 11" key="1">
    <citation type="journal article" date="2011" name="Proc. Natl. Acad. Sci. U.S.A.">
        <title>Evolutionary erosion of yeast sex chromosomes by mating-type switching accidents.</title>
        <authorList>
            <person name="Gordon J.L."/>
            <person name="Armisen D."/>
            <person name="Proux-Wera E."/>
            <person name="Oheigeartaigh S.S."/>
            <person name="Byrne K.P."/>
            <person name="Wolfe K.H."/>
        </authorList>
    </citation>
    <scope>NUCLEOTIDE SEQUENCE [LARGE SCALE GENOMIC DNA]</scope>
    <source>
        <strain evidence="11">ATCC 10597 / BCRC 20456 / CBS 421 / NBRC 0211 / NRRL Y-12639</strain>
    </source>
</reference>
<dbReference type="Gene3D" id="3.80.10.10">
    <property type="entry name" value="Ribonuclease Inhibitor"/>
    <property type="match status" value="1"/>
</dbReference>
<dbReference type="HOGENOM" id="CLU_061027_3_0_1"/>
<accession>G0WCG3</accession>
<comment type="similarity">
    <text evidence="8">Belongs to the U2 small nuclear ribonucleoprotein A family.</text>
</comment>
<evidence type="ECO:0000256" key="6">
    <source>
        <dbReference type="ARBA" id="ARBA00023187"/>
    </source>
</evidence>
<dbReference type="SUPFAM" id="SSF52058">
    <property type="entry name" value="L domain-like"/>
    <property type="match status" value="1"/>
</dbReference>
<dbReference type="InterPro" id="IPR001611">
    <property type="entry name" value="Leu-rich_rpt"/>
</dbReference>
<proteinExistence type="inferred from homology"/>
<dbReference type="OrthoDB" id="433501at2759"/>
<dbReference type="PANTHER" id="PTHR10552">
    <property type="entry name" value="U2 SMALL NUCLEAR RIBONUCLEOPROTEIN A"/>
    <property type="match status" value="1"/>
</dbReference>
<protein>
    <recommendedName>
        <fullName evidence="9">U2 small nuclear ribonucleoprotein A'</fullName>
    </recommendedName>
</protein>
<dbReference type="OMA" id="CHLEDYR"/>
<dbReference type="EMBL" id="HE580272">
    <property type="protein sequence ID" value="CCD25474.1"/>
    <property type="molecule type" value="Genomic_DNA"/>
</dbReference>
<dbReference type="InterPro" id="IPR032675">
    <property type="entry name" value="LRR_dom_sf"/>
</dbReference>
<keyword evidence="6" id="KW-0508">mRNA splicing</keyword>
<keyword evidence="4" id="KW-0747">Spliceosome</keyword>
<evidence type="ECO:0000256" key="4">
    <source>
        <dbReference type="ARBA" id="ARBA00022728"/>
    </source>
</evidence>
<dbReference type="GO" id="GO:0000398">
    <property type="term" value="P:mRNA splicing, via spliceosome"/>
    <property type="evidence" value="ECO:0007669"/>
    <property type="project" value="EnsemblFungi"/>
</dbReference>